<protein>
    <submittedName>
        <fullName evidence="1">Uncharacterized protein</fullName>
    </submittedName>
</protein>
<gene>
    <name evidence="1" type="ORF">QCA50_018099</name>
</gene>
<reference evidence="1 2" key="1">
    <citation type="submission" date="2022-09" db="EMBL/GenBank/DDBJ databases">
        <authorList>
            <person name="Palmer J.M."/>
        </authorList>
    </citation>
    <scope>NUCLEOTIDE SEQUENCE [LARGE SCALE GENOMIC DNA]</scope>
    <source>
        <strain evidence="1 2">DSM 7382</strain>
    </source>
</reference>
<dbReference type="Proteomes" id="UP001385951">
    <property type="component" value="Unassembled WGS sequence"/>
</dbReference>
<evidence type="ECO:0000313" key="2">
    <source>
        <dbReference type="Proteomes" id="UP001385951"/>
    </source>
</evidence>
<proteinExistence type="predicted"/>
<organism evidence="1 2">
    <name type="scientific">Cerrena zonata</name>
    <dbReference type="NCBI Taxonomy" id="2478898"/>
    <lineage>
        <taxon>Eukaryota</taxon>
        <taxon>Fungi</taxon>
        <taxon>Dikarya</taxon>
        <taxon>Basidiomycota</taxon>
        <taxon>Agaricomycotina</taxon>
        <taxon>Agaricomycetes</taxon>
        <taxon>Polyporales</taxon>
        <taxon>Cerrenaceae</taxon>
        <taxon>Cerrena</taxon>
    </lineage>
</organism>
<sequence length="449" mass="50721">MSSQRITTISLDATDSSLSELQCNLPTRMVRIARKTLAPPRSVSHISEDGDVHKVKPSNNVLYIPDPNLRCSMGVNIGSSIFYTRATITIPEFHLISPAKEHYELLGEERLGCVTLYIDKWLLLIIVLQRKFDFKIKVTPWTEFFSWLMTEGSVDKLGIGPYLCSDTIVLGCIDYSAEYVTDTNGVTLDNYQEFDEKMEKFATNVQFWPPIDSAKKGAAKLTRIQLFDKIALSVTHTDRPVSCPWDGLTIPAGKVLKRTHSAYGTHVYLPDSPQPSVETLLQACCLPGRQWVVQDWVSTLRDLGEYKVYFVQQEIVWMSLARFSKVDGGWCSKSVKNETRSLEEISAMLRQGVMDTDFLFSVPSAYEPIDCMLREFAQDTLCHLVEEDEDDEGYSILSEWCRMDIGIIEKNGVCSYFINEIETNVGLGLFGDGIFDALSDALGELWLEM</sequence>
<comment type="caution">
    <text evidence="1">The sequence shown here is derived from an EMBL/GenBank/DDBJ whole genome shotgun (WGS) entry which is preliminary data.</text>
</comment>
<keyword evidence="2" id="KW-1185">Reference proteome</keyword>
<evidence type="ECO:0000313" key="1">
    <source>
        <dbReference type="EMBL" id="KAK7678959.1"/>
    </source>
</evidence>
<dbReference type="AlphaFoldDB" id="A0AAW0FHF5"/>
<accession>A0AAW0FHF5</accession>
<name>A0AAW0FHF5_9APHY</name>
<dbReference type="EMBL" id="JASBNA010000065">
    <property type="protein sequence ID" value="KAK7678959.1"/>
    <property type="molecule type" value="Genomic_DNA"/>
</dbReference>